<evidence type="ECO:0000256" key="5">
    <source>
        <dbReference type="ARBA" id="ARBA00023315"/>
    </source>
</evidence>
<dbReference type="Pfam" id="PF00132">
    <property type="entry name" value="Hexapep"/>
    <property type="match status" value="1"/>
</dbReference>
<dbReference type="InterPro" id="IPR001451">
    <property type="entry name" value="Hexapep"/>
</dbReference>
<sequence>MGALLQEDQSRYRQMHEKMPAFQKYYRLSQECTFKPLQLVYRFLLRHSRKRSLVELMYTCHIGGGLYLGHPYCITINPNARIGANVSIHRGAVIGQENRGKRQGTPIIGDNVWIGINAAIVGNIHIGNDVLIAPNSYVNRDIPDHSVVFGNPCTVRHRDNATESYIIAANQQPQFK</sequence>
<dbReference type="InterPro" id="IPR045304">
    <property type="entry name" value="LbH_SAT"/>
</dbReference>
<dbReference type="RefSeq" id="WP_226839133.1">
    <property type="nucleotide sequence ID" value="NZ_CP062939.1"/>
</dbReference>
<accession>A0A087DZ21</accession>
<evidence type="ECO:0000256" key="1">
    <source>
        <dbReference type="ARBA" id="ARBA00007274"/>
    </source>
</evidence>
<evidence type="ECO:0000256" key="2">
    <source>
        <dbReference type="ARBA" id="ARBA00018522"/>
    </source>
</evidence>
<dbReference type="GO" id="GO:0006535">
    <property type="term" value="P:cysteine biosynthetic process from serine"/>
    <property type="evidence" value="ECO:0007669"/>
    <property type="project" value="InterPro"/>
</dbReference>
<comment type="caution">
    <text evidence="7">The sequence shown here is derived from an EMBL/GenBank/DDBJ whole genome shotgun (WGS) entry which is preliminary data.</text>
</comment>
<dbReference type="InterPro" id="IPR005881">
    <property type="entry name" value="Ser_O-AcTrfase"/>
</dbReference>
<dbReference type="SUPFAM" id="SSF51161">
    <property type="entry name" value="Trimeric LpxA-like enzymes"/>
    <property type="match status" value="1"/>
</dbReference>
<name>A0A087DZ21_9BIFI</name>
<dbReference type="GO" id="GO:0009001">
    <property type="term" value="F:serine O-acetyltransferase activity"/>
    <property type="evidence" value="ECO:0007669"/>
    <property type="project" value="UniProtKB-EC"/>
</dbReference>
<dbReference type="InterPro" id="IPR011004">
    <property type="entry name" value="Trimer_LpxA-like_sf"/>
</dbReference>
<protein>
    <recommendedName>
        <fullName evidence="2 6">Serine acetyltransferase</fullName>
        <ecNumber evidence="6">2.3.1.30</ecNumber>
    </recommendedName>
</protein>
<dbReference type="PANTHER" id="PTHR42811">
    <property type="entry name" value="SERINE ACETYLTRANSFERASE"/>
    <property type="match status" value="1"/>
</dbReference>
<dbReference type="Proteomes" id="UP000029055">
    <property type="component" value="Unassembled WGS sequence"/>
</dbReference>
<dbReference type="EC" id="2.3.1.30" evidence="6"/>
<dbReference type="eggNOG" id="COG1045">
    <property type="taxonomic scope" value="Bacteria"/>
</dbReference>
<comment type="similarity">
    <text evidence="1 6">Belongs to the transferase hexapeptide repeat family.</text>
</comment>
<comment type="catalytic activity">
    <reaction evidence="6">
        <text>L-serine + acetyl-CoA = O-acetyl-L-serine + CoA</text>
        <dbReference type="Rhea" id="RHEA:24560"/>
        <dbReference type="ChEBI" id="CHEBI:33384"/>
        <dbReference type="ChEBI" id="CHEBI:57287"/>
        <dbReference type="ChEBI" id="CHEBI:57288"/>
        <dbReference type="ChEBI" id="CHEBI:58340"/>
        <dbReference type="EC" id="2.3.1.30"/>
    </reaction>
</comment>
<reference evidence="7 8" key="1">
    <citation type="submission" date="2014-03" db="EMBL/GenBank/DDBJ databases">
        <title>Genomics of Bifidobacteria.</title>
        <authorList>
            <person name="Ventura M."/>
            <person name="Milani C."/>
            <person name="Lugli G.A."/>
        </authorList>
    </citation>
    <scope>NUCLEOTIDE SEQUENCE [LARGE SCALE GENOMIC DNA]</scope>
    <source>
        <strain evidence="7 8">LMG 11597</strain>
    </source>
</reference>
<dbReference type="PIRSF" id="PIRSF000441">
    <property type="entry name" value="CysE"/>
    <property type="match status" value="1"/>
</dbReference>
<keyword evidence="8" id="KW-1185">Reference proteome</keyword>
<dbReference type="STRING" id="77635.BISU_2436"/>
<keyword evidence="4" id="KW-0677">Repeat</keyword>
<dbReference type="GO" id="GO:0005737">
    <property type="term" value="C:cytoplasm"/>
    <property type="evidence" value="ECO:0007669"/>
    <property type="project" value="InterPro"/>
</dbReference>
<evidence type="ECO:0000256" key="6">
    <source>
        <dbReference type="PIRNR" id="PIRNR000441"/>
    </source>
</evidence>
<dbReference type="Gene3D" id="2.160.10.10">
    <property type="entry name" value="Hexapeptide repeat proteins"/>
    <property type="match status" value="1"/>
</dbReference>
<evidence type="ECO:0000256" key="3">
    <source>
        <dbReference type="ARBA" id="ARBA00022679"/>
    </source>
</evidence>
<organism evidence="7 8">
    <name type="scientific">Bifidobacterium subtile</name>
    <dbReference type="NCBI Taxonomy" id="77635"/>
    <lineage>
        <taxon>Bacteria</taxon>
        <taxon>Bacillati</taxon>
        <taxon>Actinomycetota</taxon>
        <taxon>Actinomycetes</taxon>
        <taxon>Bifidobacteriales</taxon>
        <taxon>Bifidobacteriaceae</taxon>
        <taxon>Bifidobacterium</taxon>
    </lineage>
</organism>
<evidence type="ECO:0000256" key="4">
    <source>
        <dbReference type="ARBA" id="ARBA00022737"/>
    </source>
</evidence>
<dbReference type="InterPro" id="IPR018357">
    <property type="entry name" value="Hexapep_transf_CS"/>
</dbReference>
<gene>
    <name evidence="7" type="ORF">BISU_2436</name>
</gene>
<proteinExistence type="inferred from homology"/>
<evidence type="ECO:0000313" key="7">
    <source>
        <dbReference type="EMBL" id="KFJ00772.1"/>
    </source>
</evidence>
<dbReference type="AlphaFoldDB" id="A0A087DZ21"/>
<keyword evidence="3 6" id="KW-0808">Transferase</keyword>
<dbReference type="CDD" id="cd03354">
    <property type="entry name" value="LbH_SAT"/>
    <property type="match status" value="1"/>
</dbReference>
<keyword evidence="5 6" id="KW-0012">Acyltransferase</keyword>
<dbReference type="PROSITE" id="PS00101">
    <property type="entry name" value="HEXAPEP_TRANSFERASES"/>
    <property type="match status" value="1"/>
</dbReference>
<dbReference type="EMBL" id="JGZR01000014">
    <property type="protein sequence ID" value="KFJ00772.1"/>
    <property type="molecule type" value="Genomic_DNA"/>
</dbReference>
<evidence type="ECO:0000313" key="8">
    <source>
        <dbReference type="Proteomes" id="UP000029055"/>
    </source>
</evidence>